<keyword evidence="4" id="KW-1185">Reference proteome</keyword>
<dbReference type="Pfam" id="PF00248">
    <property type="entry name" value="Aldo_ket_red"/>
    <property type="match status" value="1"/>
</dbReference>
<evidence type="ECO:0000256" key="1">
    <source>
        <dbReference type="ARBA" id="ARBA00023002"/>
    </source>
</evidence>
<organism evidence="3 4">
    <name type="scientific">Gonapodya prolifera (strain JEL478)</name>
    <name type="common">Monoblepharis prolifera</name>
    <dbReference type="NCBI Taxonomy" id="1344416"/>
    <lineage>
        <taxon>Eukaryota</taxon>
        <taxon>Fungi</taxon>
        <taxon>Fungi incertae sedis</taxon>
        <taxon>Chytridiomycota</taxon>
        <taxon>Chytridiomycota incertae sedis</taxon>
        <taxon>Monoblepharidomycetes</taxon>
        <taxon>Monoblepharidales</taxon>
        <taxon>Gonapodyaceae</taxon>
        <taxon>Gonapodya</taxon>
    </lineage>
</organism>
<dbReference type="Gene3D" id="3.20.20.100">
    <property type="entry name" value="NADP-dependent oxidoreductase domain"/>
    <property type="match status" value="1"/>
</dbReference>
<dbReference type="OMA" id="ICRDDER"/>
<dbReference type="InterPro" id="IPR036812">
    <property type="entry name" value="NAD(P)_OxRdtase_dom_sf"/>
</dbReference>
<dbReference type="STRING" id="1344416.A0A139AKA7"/>
<dbReference type="EMBL" id="KQ965748">
    <property type="protein sequence ID" value="KXS17210.1"/>
    <property type="molecule type" value="Genomic_DNA"/>
</dbReference>
<dbReference type="GO" id="GO:0016491">
    <property type="term" value="F:oxidoreductase activity"/>
    <property type="evidence" value="ECO:0007669"/>
    <property type="project" value="UniProtKB-KW"/>
</dbReference>
<gene>
    <name evidence="3" type="ORF">M427DRAFT_54859</name>
</gene>
<dbReference type="InterPro" id="IPR023210">
    <property type="entry name" value="NADP_OxRdtase_dom"/>
</dbReference>
<sequence>MTNDTISETSVDKTQYVRLGNTGLKVSKICLGMMSYGIKEWAGDWVLTEEEALPVIGKALELGINFWDTANGSIKKFNIPRDRIVIATKVRGPGWIDKNRAGLSRKCILQEVEGSLERLGEILVFNVTDRHSEILNCNIRSSSELISWDYDVPIEETMSTLHDLVRIGKVRYIGVSSMYAWQFSKAQYTAKMNGWETFVSMQNLYNLTYREEEREMIPMLQDLGVGMIPWSPLAAGLLTGKIRGTQREKRSQQQFKPNEVTEQIIDRTIATAEKKGISPSQVALSWMYTKKFVHSPIVGISKLKYLYDVIGALDVKLTEDEIKYLEEPYQPTRVFGHY</sequence>
<name>A0A139AKA7_GONPJ</name>
<dbReference type="PANTHER" id="PTHR43364">
    <property type="entry name" value="NADH-SPECIFIC METHYLGLYOXAL REDUCTASE-RELATED"/>
    <property type="match status" value="1"/>
</dbReference>
<dbReference type="CDD" id="cd19079">
    <property type="entry name" value="AKR_EcYajO-like"/>
    <property type="match status" value="1"/>
</dbReference>
<proteinExistence type="predicted"/>
<dbReference type="SUPFAM" id="SSF51430">
    <property type="entry name" value="NAD(P)-linked oxidoreductase"/>
    <property type="match status" value="1"/>
</dbReference>
<dbReference type="InterPro" id="IPR050523">
    <property type="entry name" value="AKR_Detox_Biosynth"/>
</dbReference>
<dbReference type="Proteomes" id="UP000070544">
    <property type="component" value="Unassembled WGS sequence"/>
</dbReference>
<accession>A0A139AKA7</accession>
<reference evidence="3 4" key="1">
    <citation type="journal article" date="2015" name="Genome Biol. Evol.">
        <title>Phylogenomic analyses indicate that early fungi evolved digesting cell walls of algal ancestors of land plants.</title>
        <authorList>
            <person name="Chang Y."/>
            <person name="Wang S."/>
            <person name="Sekimoto S."/>
            <person name="Aerts A.L."/>
            <person name="Choi C."/>
            <person name="Clum A."/>
            <person name="LaButti K.M."/>
            <person name="Lindquist E.A."/>
            <person name="Yee Ngan C."/>
            <person name="Ohm R.A."/>
            <person name="Salamov A.A."/>
            <person name="Grigoriev I.V."/>
            <person name="Spatafora J.W."/>
            <person name="Berbee M.L."/>
        </authorList>
    </citation>
    <scope>NUCLEOTIDE SEQUENCE [LARGE SCALE GENOMIC DNA]</scope>
    <source>
        <strain evidence="3 4">JEL478</strain>
    </source>
</reference>
<feature type="domain" description="NADP-dependent oxidoreductase" evidence="2">
    <location>
        <begin position="28"/>
        <end position="327"/>
    </location>
</feature>
<evidence type="ECO:0000313" key="3">
    <source>
        <dbReference type="EMBL" id="KXS17210.1"/>
    </source>
</evidence>
<dbReference type="AlphaFoldDB" id="A0A139AKA7"/>
<evidence type="ECO:0000259" key="2">
    <source>
        <dbReference type="Pfam" id="PF00248"/>
    </source>
</evidence>
<dbReference type="PANTHER" id="PTHR43364:SF4">
    <property type="entry name" value="NAD(P)-LINKED OXIDOREDUCTASE SUPERFAMILY PROTEIN"/>
    <property type="match status" value="1"/>
</dbReference>
<dbReference type="OrthoDB" id="48988at2759"/>
<protein>
    <submittedName>
        <fullName evidence="3">Oxidoreductase</fullName>
    </submittedName>
</protein>
<evidence type="ECO:0000313" key="4">
    <source>
        <dbReference type="Proteomes" id="UP000070544"/>
    </source>
</evidence>
<keyword evidence="1" id="KW-0560">Oxidoreductase</keyword>